<feature type="region of interest" description="Disordered" evidence="1">
    <location>
        <begin position="1"/>
        <end position="23"/>
    </location>
</feature>
<evidence type="ECO:0000256" key="2">
    <source>
        <dbReference type="SAM" id="Phobius"/>
    </source>
</evidence>
<organism evidence="4 5">
    <name type="scientific">Musa balbisiana</name>
    <name type="common">Banana</name>
    <dbReference type="NCBI Taxonomy" id="52838"/>
    <lineage>
        <taxon>Eukaryota</taxon>
        <taxon>Viridiplantae</taxon>
        <taxon>Streptophyta</taxon>
        <taxon>Embryophyta</taxon>
        <taxon>Tracheophyta</taxon>
        <taxon>Spermatophyta</taxon>
        <taxon>Magnoliopsida</taxon>
        <taxon>Liliopsida</taxon>
        <taxon>Zingiberales</taxon>
        <taxon>Musaceae</taxon>
        <taxon>Musa</taxon>
    </lineage>
</organism>
<evidence type="ECO:0000313" key="5">
    <source>
        <dbReference type="Proteomes" id="UP000317650"/>
    </source>
</evidence>
<keyword evidence="2" id="KW-0812">Transmembrane</keyword>
<dbReference type="PANTHER" id="PTHR31589">
    <property type="entry name" value="PROTEIN, PUTATIVE (DUF239)-RELATED-RELATED"/>
    <property type="match status" value="1"/>
</dbReference>
<keyword evidence="2" id="KW-0472">Membrane</keyword>
<feature type="domain" description="Neprosin activation peptide" evidence="3">
    <location>
        <begin position="146"/>
        <end position="218"/>
    </location>
</feature>
<sequence length="229" mass="25575">MAAQQQRDAATKIPGPTGTPPATRVLKRLWEDKKDTGDAQGRVKKVTMDHSVVIWVAGCLDLFQFLLSRILDNSQYLVKRMIQIESVSILVLTLNMMVISIIRKVLLLAVILLGQQVVDGKHKSVLPEDELLIEKLKLLNKPAVKSIKSEDGDIIDCVDIYKKPPFDHPLLKDHIIKYGVLVVNGSSYVAAIAVINVWNPSAEKDDRYTTGQMWLKNELHDVSDSIEVG</sequence>
<dbReference type="STRING" id="52838.A0A4S8IJJ8"/>
<reference evidence="4 5" key="1">
    <citation type="journal article" date="2019" name="Nat. Plants">
        <title>Genome sequencing of Musa balbisiana reveals subgenome evolution and function divergence in polyploid bananas.</title>
        <authorList>
            <person name="Yao X."/>
        </authorList>
    </citation>
    <scope>NUCLEOTIDE SEQUENCE [LARGE SCALE GENOMIC DNA]</scope>
    <source>
        <strain evidence="5">cv. DH-PKW</strain>
        <tissue evidence="4">Leaves</tissue>
    </source>
</reference>
<proteinExistence type="predicted"/>
<feature type="transmembrane region" description="Helical" evidence="2">
    <location>
        <begin position="92"/>
        <end position="114"/>
    </location>
</feature>
<dbReference type="InterPro" id="IPR025521">
    <property type="entry name" value="Neprosin_propep"/>
</dbReference>
<dbReference type="Pfam" id="PF14365">
    <property type="entry name" value="Neprosin_AP"/>
    <property type="match status" value="1"/>
</dbReference>
<dbReference type="EMBL" id="PYDT01000010">
    <property type="protein sequence ID" value="THU48279.1"/>
    <property type="molecule type" value="Genomic_DNA"/>
</dbReference>
<name>A0A4S8IJJ8_MUSBA</name>
<evidence type="ECO:0000313" key="4">
    <source>
        <dbReference type="EMBL" id="THU48279.1"/>
    </source>
</evidence>
<keyword evidence="2" id="KW-1133">Transmembrane helix</keyword>
<keyword evidence="5" id="KW-1185">Reference proteome</keyword>
<evidence type="ECO:0000259" key="3">
    <source>
        <dbReference type="Pfam" id="PF14365"/>
    </source>
</evidence>
<accession>A0A4S8IJJ8</accession>
<dbReference type="AlphaFoldDB" id="A0A4S8IJJ8"/>
<dbReference type="Proteomes" id="UP000317650">
    <property type="component" value="Chromosome 9"/>
</dbReference>
<feature type="transmembrane region" description="Helical" evidence="2">
    <location>
        <begin position="52"/>
        <end position="71"/>
    </location>
</feature>
<dbReference type="PANTHER" id="PTHR31589:SF111">
    <property type="entry name" value="NEPROSIN DOMAIN-CONTAINING PROTEIN"/>
    <property type="match status" value="1"/>
</dbReference>
<protein>
    <recommendedName>
        <fullName evidence="3">Neprosin activation peptide domain-containing protein</fullName>
    </recommendedName>
</protein>
<dbReference type="InterPro" id="IPR053168">
    <property type="entry name" value="Glutamic_endopeptidase"/>
</dbReference>
<gene>
    <name evidence="4" type="ORF">C4D60_Mb09t24570</name>
</gene>
<comment type="caution">
    <text evidence="4">The sequence shown here is derived from an EMBL/GenBank/DDBJ whole genome shotgun (WGS) entry which is preliminary data.</text>
</comment>
<evidence type="ECO:0000256" key="1">
    <source>
        <dbReference type="SAM" id="MobiDB-lite"/>
    </source>
</evidence>